<dbReference type="AlphaFoldDB" id="A0A8S9XFW2"/>
<sequence>MPVLSVQLNNPITLPTPWETIYSEMRHLAAQVANPVSPVFPEVSGTQIHDSLQDVLPPPIPVDNAFYDSQQPINEYFTEEFQDAQEKENEPPLKKRKPRRSRMAHSTNLHRRMSL</sequence>
<evidence type="ECO:0000256" key="1">
    <source>
        <dbReference type="SAM" id="MobiDB-lite"/>
    </source>
</evidence>
<dbReference type="EMBL" id="WIXP02000008">
    <property type="protein sequence ID" value="KAF6207158.1"/>
    <property type="molecule type" value="Genomic_DNA"/>
</dbReference>
<evidence type="ECO:0000313" key="2">
    <source>
        <dbReference type="EMBL" id="KAF6207158.1"/>
    </source>
</evidence>
<feature type="region of interest" description="Disordered" evidence="1">
    <location>
        <begin position="82"/>
        <end position="115"/>
    </location>
</feature>
<evidence type="ECO:0000313" key="3">
    <source>
        <dbReference type="Proteomes" id="UP000466442"/>
    </source>
</evidence>
<proteinExistence type="predicted"/>
<comment type="caution">
    <text evidence="2">The sequence shown here is derived from an EMBL/GenBank/DDBJ whole genome shotgun (WGS) entry which is preliminary data.</text>
</comment>
<keyword evidence="3" id="KW-1185">Reference proteome</keyword>
<protein>
    <submittedName>
        <fullName evidence="2">Uncharacterized protein</fullName>
    </submittedName>
</protein>
<feature type="compositionally biased region" description="Basic and acidic residues" evidence="1">
    <location>
        <begin position="84"/>
        <end position="93"/>
    </location>
</feature>
<reference evidence="2" key="1">
    <citation type="journal article" date="2021" name="Mol. Ecol. Resour.">
        <title>Apolygus lucorum genome provides insights into omnivorousness and mesophyll feeding.</title>
        <authorList>
            <person name="Liu Y."/>
            <person name="Liu H."/>
            <person name="Wang H."/>
            <person name="Huang T."/>
            <person name="Liu B."/>
            <person name="Yang B."/>
            <person name="Yin L."/>
            <person name="Li B."/>
            <person name="Zhang Y."/>
            <person name="Zhang S."/>
            <person name="Jiang F."/>
            <person name="Zhang X."/>
            <person name="Ren Y."/>
            <person name="Wang B."/>
            <person name="Wang S."/>
            <person name="Lu Y."/>
            <person name="Wu K."/>
            <person name="Fan W."/>
            <person name="Wang G."/>
        </authorList>
    </citation>
    <scope>NUCLEOTIDE SEQUENCE</scope>
    <source>
        <strain evidence="2">12Hb</strain>
    </source>
</reference>
<name>A0A8S9XFW2_APOLU</name>
<organism evidence="2 3">
    <name type="scientific">Apolygus lucorum</name>
    <name type="common">Small green plant bug</name>
    <name type="synonym">Lygocoris lucorum</name>
    <dbReference type="NCBI Taxonomy" id="248454"/>
    <lineage>
        <taxon>Eukaryota</taxon>
        <taxon>Metazoa</taxon>
        <taxon>Ecdysozoa</taxon>
        <taxon>Arthropoda</taxon>
        <taxon>Hexapoda</taxon>
        <taxon>Insecta</taxon>
        <taxon>Pterygota</taxon>
        <taxon>Neoptera</taxon>
        <taxon>Paraneoptera</taxon>
        <taxon>Hemiptera</taxon>
        <taxon>Heteroptera</taxon>
        <taxon>Panheteroptera</taxon>
        <taxon>Cimicomorpha</taxon>
        <taxon>Miridae</taxon>
        <taxon>Mirini</taxon>
        <taxon>Apolygus</taxon>
    </lineage>
</organism>
<feature type="compositionally biased region" description="Basic residues" evidence="1">
    <location>
        <begin position="94"/>
        <end position="115"/>
    </location>
</feature>
<accession>A0A8S9XFW2</accession>
<gene>
    <name evidence="2" type="ORF">GE061_018397</name>
</gene>
<dbReference type="Proteomes" id="UP000466442">
    <property type="component" value="Unassembled WGS sequence"/>
</dbReference>